<dbReference type="InterPro" id="IPR000835">
    <property type="entry name" value="HTH_MarR-typ"/>
</dbReference>
<reference evidence="3 4" key="1">
    <citation type="submission" date="2017-04" db="EMBL/GenBank/DDBJ databases">
        <title>Complete Genome Sequence of Streptomyces gilvosporeus F607, a Capable Producer of Natamycin.</title>
        <authorList>
            <person name="Zong G."/>
            <person name="Zhong C."/>
            <person name="Fu J."/>
            <person name="Qin R."/>
            <person name="Cao G."/>
        </authorList>
    </citation>
    <scope>NUCLEOTIDE SEQUENCE [LARGE SCALE GENOMIC DNA]</scope>
    <source>
        <strain evidence="3 4">F607</strain>
    </source>
</reference>
<evidence type="ECO:0000313" key="3">
    <source>
        <dbReference type="EMBL" id="ARF54016.1"/>
    </source>
</evidence>
<dbReference type="InterPro" id="IPR052526">
    <property type="entry name" value="HTH-type_Bedaq_tolerance"/>
</dbReference>
<dbReference type="KEGG" id="sgv:B1H19_07285"/>
<proteinExistence type="predicted"/>
<evidence type="ECO:0000256" key="1">
    <source>
        <dbReference type="SAM" id="MobiDB-lite"/>
    </source>
</evidence>
<evidence type="ECO:0000313" key="4">
    <source>
        <dbReference type="Proteomes" id="UP000192726"/>
    </source>
</evidence>
<dbReference type="PROSITE" id="PS50995">
    <property type="entry name" value="HTH_MARR_2"/>
    <property type="match status" value="1"/>
</dbReference>
<sequence>METPAPEPGAPAELAGRLRAVLQHLLPLLRRQSVHGDLTPSRLTALAVLDAHGPVRISELAARMNIALSTTSRMVDLLDGCGWIARRPDPEDQRASLISLNGDGRRLLRSVRQETTGILAAEIAELPADRRRLLHDALPALEELAECAQRPRPAEPPRRGTPTR</sequence>
<dbReference type="OrthoDB" id="4311144at2"/>
<dbReference type="EMBL" id="CP020569">
    <property type="protein sequence ID" value="ARF54016.1"/>
    <property type="molecule type" value="Genomic_DNA"/>
</dbReference>
<dbReference type="GO" id="GO:0003700">
    <property type="term" value="F:DNA-binding transcription factor activity"/>
    <property type="evidence" value="ECO:0007669"/>
    <property type="project" value="InterPro"/>
</dbReference>
<dbReference type="STRING" id="553510.B1H19_07285"/>
<dbReference type="Pfam" id="PF01047">
    <property type="entry name" value="MarR"/>
    <property type="match status" value="1"/>
</dbReference>
<name>A0A1V0TM42_9ACTN</name>
<dbReference type="InterPro" id="IPR036388">
    <property type="entry name" value="WH-like_DNA-bd_sf"/>
</dbReference>
<dbReference type="SMART" id="SM00347">
    <property type="entry name" value="HTH_MARR"/>
    <property type="match status" value="1"/>
</dbReference>
<feature type="domain" description="HTH marR-type" evidence="2">
    <location>
        <begin position="11"/>
        <end position="143"/>
    </location>
</feature>
<evidence type="ECO:0000259" key="2">
    <source>
        <dbReference type="PROSITE" id="PS50995"/>
    </source>
</evidence>
<dbReference type="PRINTS" id="PR00598">
    <property type="entry name" value="HTHMARR"/>
</dbReference>
<feature type="region of interest" description="Disordered" evidence="1">
    <location>
        <begin position="144"/>
        <end position="164"/>
    </location>
</feature>
<keyword evidence="4" id="KW-1185">Reference proteome</keyword>
<dbReference type="Proteomes" id="UP000192726">
    <property type="component" value="Chromosome"/>
</dbReference>
<dbReference type="PANTHER" id="PTHR39515">
    <property type="entry name" value="CONSERVED PROTEIN"/>
    <property type="match status" value="1"/>
</dbReference>
<protein>
    <submittedName>
        <fullName evidence="3">MarR family transcriptional regulator</fullName>
    </submittedName>
</protein>
<dbReference type="PANTHER" id="PTHR39515:SF2">
    <property type="entry name" value="HTH-TYPE TRANSCRIPTIONAL REGULATOR RV0880"/>
    <property type="match status" value="1"/>
</dbReference>
<dbReference type="RefSeq" id="WP_083103802.1">
    <property type="nucleotide sequence ID" value="NZ_CP020569.1"/>
</dbReference>
<accession>A0A1V0TM42</accession>
<dbReference type="Gene3D" id="1.10.10.10">
    <property type="entry name" value="Winged helix-like DNA-binding domain superfamily/Winged helix DNA-binding domain"/>
    <property type="match status" value="1"/>
</dbReference>
<dbReference type="InterPro" id="IPR036390">
    <property type="entry name" value="WH_DNA-bd_sf"/>
</dbReference>
<organism evidence="3 4">
    <name type="scientific">Streptomyces gilvosporeus</name>
    <dbReference type="NCBI Taxonomy" id="553510"/>
    <lineage>
        <taxon>Bacteria</taxon>
        <taxon>Bacillati</taxon>
        <taxon>Actinomycetota</taxon>
        <taxon>Actinomycetes</taxon>
        <taxon>Kitasatosporales</taxon>
        <taxon>Streptomycetaceae</taxon>
        <taxon>Streptomyces</taxon>
    </lineage>
</organism>
<dbReference type="AlphaFoldDB" id="A0A1V0TM42"/>
<gene>
    <name evidence="3" type="ORF">B1H19_07285</name>
</gene>
<dbReference type="SUPFAM" id="SSF46785">
    <property type="entry name" value="Winged helix' DNA-binding domain"/>
    <property type="match status" value="1"/>
</dbReference>